<dbReference type="Proteomes" id="UP000294933">
    <property type="component" value="Unassembled WGS sequence"/>
</dbReference>
<dbReference type="PROSITE" id="PS50053">
    <property type="entry name" value="UBIQUITIN_2"/>
    <property type="match status" value="1"/>
</dbReference>
<dbReference type="InterPro" id="IPR045226">
    <property type="entry name" value="Dsc3"/>
</dbReference>
<name>A0A4Y7PRM1_9AGAM</name>
<dbReference type="GO" id="GO:0044695">
    <property type="term" value="C:Dsc E3 ubiquitin ligase complex"/>
    <property type="evidence" value="ECO:0007669"/>
    <property type="project" value="InterPro"/>
</dbReference>
<sequence length="298" mass="33608">MIGLSEKAKGKQRAVDPNLPEPSSTPAPSSRKLTIRFTDGVPDLILKVEGKDSVRDVKQQIRAARPQLAKRRLRLIHTGRILTNGVILFDWLATLEKRQQRVTDVNDDAESHEDGTVSSNNTSSTPTWLHCSVGATLEDGEEEDEARKPESQIKPLRGFDRLAAAGFSEDDIASFRRTFHSQSSSDYLDREVPGDDEDYDEHVRVLEEQWIDSLDTAGTASISQSSTTTVLQGLLVGFFFPFIPFFFLREPHRAVFWEDGHEEDRPDSVIFSKRMQMSIVVGFMINLTFGMFRYLLSA</sequence>
<dbReference type="InterPro" id="IPR019413">
    <property type="entry name" value="Dsc3_ub-like_dom"/>
</dbReference>
<keyword evidence="2" id="KW-0812">Transmembrane</keyword>
<evidence type="ECO:0000256" key="1">
    <source>
        <dbReference type="SAM" id="MobiDB-lite"/>
    </source>
</evidence>
<protein>
    <recommendedName>
        <fullName evidence="3">Ubiquitin-like domain-containing protein</fullName>
    </recommendedName>
</protein>
<evidence type="ECO:0000259" key="3">
    <source>
        <dbReference type="PROSITE" id="PS50053"/>
    </source>
</evidence>
<dbReference type="Gene3D" id="3.10.20.90">
    <property type="entry name" value="Phosphatidylinositol 3-kinase Catalytic Subunit, Chain A, domain 1"/>
    <property type="match status" value="1"/>
</dbReference>
<dbReference type="VEuPathDB" id="FungiDB:BD410DRAFT_794037"/>
<evidence type="ECO:0000313" key="4">
    <source>
        <dbReference type="EMBL" id="TDL17738.1"/>
    </source>
</evidence>
<dbReference type="InterPro" id="IPR000626">
    <property type="entry name" value="Ubiquitin-like_dom"/>
</dbReference>
<feature type="region of interest" description="Disordered" evidence="1">
    <location>
        <begin position="104"/>
        <end position="125"/>
    </location>
</feature>
<accession>A0A4Y7PRM1</accession>
<feature type="region of interest" description="Disordered" evidence="1">
    <location>
        <begin position="1"/>
        <end position="31"/>
    </location>
</feature>
<evidence type="ECO:0000313" key="5">
    <source>
        <dbReference type="Proteomes" id="UP000294933"/>
    </source>
</evidence>
<keyword evidence="2" id="KW-1133">Transmembrane helix</keyword>
<dbReference type="InterPro" id="IPR025390">
    <property type="entry name" value="Dsc3_C"/>
</dbReference>
<keyword evidence="5" id="KW-1185">Reference proteome</keyword>
<reference evidence="4 5" key="1">
    <citation type="submission" date="2018-06" db="EMBL/GenBank/DDBJ databases">
        <title>A transcriptomic atlas of mushroom development highlights an independent origin of complex multicellularity.</title>
        <authorList>
            <consortium name="DOE Joint Genome Institute"/>
            <person name="Krizsan K."/>
            <person name="Almasi E."/>
            <person name="Merenyi Z."/>
            <person name="Sahu N."/>
            <person name="Viragh M."/>
            <person name="Koszo T."/>
            <person name="Mondo S."/>
            <person name="Kiss B."/>
            <person name="Balint B."/>
            <person name="Kues U."/>
            <person name="Barry K."/>
            <person name="Hegedus J.C."/>
            <person name="Henrissat B."/>
            <person name="Johnson J."/>
            <person name="Lipzen A."/>
            <person name="Ohm R."/>
            <person name="Nagy I."/>
            <person name="Pangilinan J."/>
            <person name="Yan J."/>
            <person name="Xiong Y."/>
            <person name="Grigoriev I.V."/>
            <person name="Hibbett D.S."/>
            <person name="Nagy L.G."/>
        </authorList>
    </citation>
    <scope>NUCLEOTIDE SEQUENCE [LARGE SCALE GENOMIC DNA]</scope>
    <source>
        <strain evidence="4 5">SZMC22713</strain>
    </source>
</reference>
<dbReference type="GO" id="GO:0005783">
    <property type="term" value="C:endoplasmic reticulum"/>
    <property type="evidence" value="ECO:0007669"/>
    <property type="project" value="TreeGrafter"/>
</dbReference>
<proteinExistence type="predicted"/>
<dbReference type="SUPFAM" id="SSF54236">
    <property type="entry name" value="Ubiquitin-like"/>
    <property type="match status" value="1"/>
</dbReference>
<feature type="compositionally biased region" description="Low complexity" evidence="1">
    <location>
        <begin position="116"/>
        <end position="125"/>
    </location>
</feature>
<dbReference type="STRING" id="50990.A0A4Y7PRM1"/>
<organism evidence="4 5">
    <name type="scientific">Rickenella mellea</name>
    <dbReference type="NCBI Taxonomy" id="50990"/>
    <lineage>
        <taxon>Eukaryota</taxon>
        <taxon>Fungi</taxon>
        <taxon>Dikarya</taxon>
        <taxon>Basidiomycota</taxon>
        <taxon>Agaricomycotina</taxon>
        <taxon>Agaricomycetes</taxon>
        <taxon>Hymenochaetales</taxon>
        <taxon>Rickenellaceae</taxon>
        <taxon>Rickenella</taxon>
    </lineage>
</organism>
<gene>
    <name evidence="4" type="ORF">BD410DRAFT_794037</name>
</gene>
<dbReference type="AlphaFoldDB" id="A0A4Y7PRM1"/>
<dbReference type="OrthoDB" id="2556122at2759"/>
<feature type="transmembrane region" description="Helical" evidence="2">
    <location>
        <begin position="277"/>
        <end position="296"/>
    </location>
</feature>
<dbReference type="Pfam" id="PF10302">
    <property type="entry name" value="Dsc3_N"/>
    <property type="match status" value="1"/>
</dbReference>
<dbReference type="PANTHER" id="PTHR28049">
    <property type="entry name" value="TRANSMEMBRANE PROTEIN YOR223W"/>
    <property type="match status" value="1"/>
</dbReference>
<evidence type="ECO:0000256" key="2">
    <source>
        <dbReference type="SAM" id="Phobius"/>
    </source>
</evidence>
<feature type="domain" description="Ubiquitin-like" evidence="3">
    <location>
        <begin position="31"/>
        <end position="88"/>
    </location>
</feature>
<dbReference type="PANTHER" id="PTHR28049:SF1">
    <property type="entry name" value="DSC E3 UBIQUITIN LIGASE COMPLEX SUBUNIT 3"/>
    <property type="match status" value="1"/>
</dbReference>
<keyword evidence="2" id="KW-0472">Membrane</keyword>
<dbReference type="InterPro" id="IPR029071">
    <property type="entry name" value="Ubiquitin-like_domsf"/>
</dbReference>
<dbReference type="Pfam" id="PF13373">
    <property type="entry name" value="Dsc3_C"/>
    <property type="match status" value="1"/>
</dbReference>
<dbReference type="EMBL" id="ML170217">
    <property type="protein sequence ID" value="TDL17738.1"/>
    <property type="molecule type" value="Genomic_DNA"/>
</dbReference>
<feature type="transmembrane region" description="Helical" evidence="2">
    <location>
        <begin position="230"/>
        <end position="248"/>
    </location>
</feature>